<dbReference type="EMBL" id="KV426183">
    <property type="protein sequence ID" value="KZV85560.1"/>
    <property type="molecule type" value="Genomic_DNA"/>
</dbReference>
<dbReference type="AlphaFoldDB" id="A0A165DX01"/>
<dbReference type="Proteomes" id="UP000077266">
    <property type="component" value="Unassembled WGS sequence"/>
</dbReference>
<organism evidence="2 3">
    <name type="scientific">Exidia glandulosa HHB12029</name>
    <dbReference type="NCBI Taxonomy" id="1314781"/>
    <lineage>
        <taxon>Eukaryota</taxon>
        <taxon>Fungi</taxon>
        <taxon>Dikarya</taxon>
        <taxon>Basidiomycota</taxon>
        <taxon>Agaricomycotina</taxon>
        <taxon>Agaricomycetes</taxon>
        <taxon>Auriculariales</taxon>
        <taxon>Exidiaceae</taxon>
        <taxon>Exidia</taxon>
    </lineage>
</organism>
<evidence type="ECO:0000256" key="1">
    <source>
        <dbReference type="SAM" id="MobiDB-lite"/>
    </source>
</evidence>
<feature type="region of interest" description="Disordered" evidence="1">
    <location>
        <begin position="76"/>
        <end position="107"/>
    </location>
</feature>
<gene>
    <name evidence="2" type="ORF">EXIGLDRAFT_725964</name>
</gene>
<keyword evidence="3" id="KW-1185">Reference proteome</keyword>
<evidence type="ECO:0000313" key="3">
    <source>
        <dbReference type="Proteomes" id="UP000077266"/>
    </source>
</evidence>
<proteinExistence type="predicted"/>
<feature type="compositionally biased region" description="Polar residues" evidence="1">
    <location>
        <begin position="97"/>
        <end position="107"/>
    </location>
</feature>
<evidence type="ECO:0000313" key="2">
    <source>
        <dbReference type="EMBL" id="KZV85560.1"/>
    </source>
</evidence>
<accession>A0A165DX01</accession>
<name>A0A165DX01_EXIGL</name>
<sequence length="107" mass="12077">MSRIVDERSGKGSRFLMCHVRRATWTFPRLARSCTRLRLLQIQLRPATPAYPPPFIGCTTSGWTSILLRMPIPACRRGNTGNSTVNPPLGRRDAQRSQDLSSYCKQS</sequence>
<protein>
    <submittedName>
        <fullName evidence="2">Uncharacterized protein</fullName>
    </submittedName>
</protein>
<reference evidence="2 3" key="1">
    <citation type="journal article" date="2016" name="Mol. Biol. Evol.">
        <title>Comparative Genomics of Early-Diverging Mushroom-Forming Fungi Provides Insights into the Origins of Lignocellulose Decay Capabilities.</title>
        <authorList>
            <person name="Nagy L.G."/>
            <person name="Riley R."/>
            <person name="Tritt A."/>
            <person name="Adam C."/>
            <person name="Daum C."/>
            <person name="Floudas D."/>
            <person name="Sun H."/>
            <person name="Yadav J.S."/>
            <person name="Pangilinan J."/>
            <person name="Larsson K.H."/>
            <person name="Matsuura K."/>
            <person name="Barry K."/>
            <person name="Labutti K."/>
            <person name="Kuo R."/>
            <person name="Ohm R.A."/>
            <person name="Bhattacharya S.S."/>
            <person name="Shirouzu T."/>
            <person name="Yoshinaga Y."/>
            <person name="Martin F.M."/>
            <person name="Grigoriev I.V."/>
            <person name="Hibbett D.S."/>
        </authorList>
    </citation>
    <scope>NUCLEOTIDE SEQUENCE [LARGE SCALE GENOMIC DNA]</scope>
    <source>
        <strain evidence="2 3">HHB12029</strain>
    </source>
</reference>
<dbReference type="InParanoid" id="A0A165DX01"/>